<keyword evidence="1" id="KW-0862">Zinc</keyword>
<protein>
    <recommendedName>
        <fullName evidence="3">C2H2-type domain-containing protein</fullName>
    </recommendedName>
</protein>
<keyword evidence="1" id="KW-0479">Metal-binding</keyword>
<dbReference type="AlphaFoldDB" id="A0A9P8EKU0"/>
<evidence type="ECO:0000313" key="5">
    <source>
        <dbReference type="Proteomes" id="UP000779574"/>
    </source>
</evidence>
<proteinExistence type="predicted"/>
<reference evidence="4" key="1">
    <citation type="journal article" date="2021" name="J Fungi (Basel)">
        <title>Virulence traits and population genomics of the black yeast Aureobasidium melanogenum.</title>
        <authorList>
            <person name="Cernosa A."/>
            <person name="Sun X."/>
            <person name="Gostincar C."/>
            <person name="Fang C."/>
            <person name="Gunde-Cimerman N."/>
            <person name="Song Z."/>
        </authorList>
    </citation>
    <scope>NUCLEOTIDE SEQUENCE</scope>
    <source>
        <strain evidence="4">EXF-9911</strain>
    </source>
</reference>
<feature type="compositionally biased region" description="Basic residues" evidence="2">
    <location>
        <begin position="294"/>
        <end position="305"/>
    </location>
</feature>
<feature type="domain" description="C2H2-type" evidence="3">
    <location>
        <begin position="316"/>
        <end position="344"/>
    </location>
</feature>
<dbReference type="EMBL" id="JAHFXF010000224">
    <property type="protein sequence ID" value="KAG9692581.1"/>
    <property type="molecule type" value="Genomic_DNA"/>
</dbReference>
<feature type="non-terminal residue" evidence="4">
    <location>
        <position position="1"/>
    </location>
</feature>
<evidence type="ECO:0000313" key="4">
    <source>
        <dbReference type="EMBL" id="KAG9692581.1"/>
    </source>
</evidence>
<dbReference type="GO" id="GO:0008270">
    <property type="term" value="F:zinc ion binding"/>
    <property type="evidence" value="ECO:0007669"/>
    <property type="project" value="UniProtKB-KW"/>
</dbReference>
<evidence type="ECO:0000256" key="1">
    <source>
        <dbReference type="PROSITE-ProRule" id="PRU00042"/>
    </source>
</evidence>
<name>A0A9P8EKU0_AURME</name>
<feature type="compositionally biased region" description="Polar residues" evidence="2">
    <location>
        <begin position="257"/>
        <end position="293"/>
    </location>
</feature>
<dbReference type="PROSITE" id="PS50157">
    <property type="entry name" value="ZINC_FINGER_C2H2_2"/>
    <property type="match status" value="1"/>
</dbReference>
<organism evidence="4 5">
    <name type="scientific">Aureobasidium melanogenum</name>
    <name type="common">Aureobasidium pullulans var. melanogenum</name>
    <dbReference type="NCBI Taxonomy" id="46634"/>
    <lineage>
        <taxon>Eukaryota</taxon>
        <taxon>Fungi</taxon>
        <taxon>Dikarya</taxon>
        <taxon>Ascomycota</taxon>
        <taxon>Pezizomycotina</taxon>
        <taxon>Dothideomycetes</taxon>
        <taxon>Dothideomycetidae</taxon>
        <taxon>Dothideales</taxon>
        <taxon>Saccotheciaceae</taxon>
        <taxon>Aureobasidium</taxon>
    </lineage>
</organism>
<feature type="compositionally biased region" description="Polar residues" evidence="2">
    <location>
        <begin position="230"/>
        <end position="243"/>
    </location>
</feature>
<dbReference type="Proteomes" id="UP000779574">
    <property type="component" value="Unassembled WGS sequence"/>
</dbReference>
<sequence>MDYFDFESAMRRPDQHPVNSANHQSGLPSEEHHNQSNLSNQSDPPQVQPQYGTTYPWISENQAPLSEPLTGMGLWDSSMEATSNPYFPNAMDMSAFHPSAMQDCQGSYMNSPAVTPGLAYEQPLSAGPTSPYQDQSANAAMTANSQEMQDWFAQSVRRDSRSRKGFPRRRSLYSRNLGVPISIPKQQHTAWSALNPLQRWQNSPPENEPASLSAINHAVASTDLDRHLTVSSANSSRVSTPGIETQGFGYAARRTSRPASISSLESGTSNGSMDSILSGRSGNSRISTSSNHRNNARGKVTKSRARPGTGNDDRPFQCTFCCDTFKNKFDWCRHEKSLHLNPEQWVCTPDGETVTCPSSGGVLCAYCLIPQPSKEHLESHNSTACAYKSIESRSFKRKDHLIQHLRLVHKVDTIPTIGEWKPPELPIKSRCGFCSTELSEWKARADHLSKHFREGKKMVDWRGTHGFEPHVAQQVTNSMPPFLIGSESKTLVPFSATKPGHSELLAQISSRAALSDAANNGNNIVADPSPSPDNRTVENNQQFKTAWEILTFHLGRFAQEKMKAGIVPTDEMFQQESRRLWFDSDDPWNQTFADDTQWMEIFRQEHGLNGSGNTPDTT</sequence>
<dbReference type="OrthoDB" id="5399138at2759"/>
<evidence type="ECO:0000256" key="2">
    <source>
        <dbReference type="SAM" id="MobiDB-lite"/>
    </source>
</evidence>
<reference evidence="4" key="2">
    <citation type="submission" date="2021-08" db="EMBL/GenBank/DDBJ databases">
        <authorList>
            <person name="Gostincar C."/>
            <person name="Sun X."/>
            <person name="Song Z."/>
            <person name="Gunde-Cimerman N."/>
        </authorList>
    </citation>
    <scope>NUCLEOTIDE SEQUENCE</scope>
    <source>
        <strain evidence="4">EXF-9911</strain>
    </source>
</reference>
<gene>
    <name evidence="4" type="ORF">KCU76_g6593</name>
</gene>
<feature type="compositionally biased region" description="Polar residues" evidence="2">
    <location>
        <begin position="35"/>
        <end position="53"/>
    </location>
</feature>
<keyword evidence="1" id="KW-0863">Zinc-finger</keyword>
<evidence type="ECO:0000259" key="3">
    <source>
        <dbReference type="PROSITE" id="PS50157"/>
    </source>
</evidence>
<accession>A0A9P8EKU0</accession>
<comment type="caution">
    <text evidence="4">The sequence shown here is derived from an EMBL/GenBank/DDBJ whole genome shotgun (WGS) entry which is preliminary data.</text>
</comment>
<dbReference type="SMART" id="SM00355">
    <property type="entry name" value="ZnF_C2H2"/>
    <property type="match status" value="3"/>
</dbReference>
<dbReference type="PROSITE" id="PS00028">
    <property type="entry name" value="ZINC_FINGER_C2H2_1"/>
    <property type="match status" value="1"/>
</dbReference>
<feature type="region of interest" description="Disordered" evidence="2">
    <location>
        <begin position="1"/>
        <end position="53"/>
    </location>
</feature>
<feature type="compositionally biased region" description="Polar residues" evidence="2">
    <location>
        <begin position="17"/>
        <end position="27"/>
    </location>
</feature>
<feature type="region of interest" description="Disordered" evidence="2">
    <location>
        <begin position="230"/>
        <end position="309"/>
    </location>
</feature>
<dbReference type="InterPro" id="IPR013087">
    <property type="entry name" value="Znf_C2H2_type"/>
</dbReference>